<dbReference type="Pfam" id="PF11853">
    <property type="entry name" value="DUF3373"/>
    <property type="match status" value="1"/>
</dbReference>
<gene>
    <name evidence="2" type="ORF">MNB_SV-12-891</name>
</gene>
<dbReference type="InterPro" id="IPR021803">
    <property type="entry name" value="DUF3373"/>
</dbReference>
<accession>A0A1W1BL61</accession>
<evidence type="ECO:0008006" key="3">
    <source>
        <dbReference type="Google" id="ProtNLM"/>
    </source>
</evidence>
<organism evidence="2">
    <name type="scientific">hydrothermal vent metagenome</name>
    <dbReference type="NCBI Taxonomy" id="652676"/>
    <lineage>
        <taxon>unclassified sequences</taxon>
        <taxon>metagenomes</taxon>
        <taxon>ecological metagenomes</taxon>
    </lineage>
</organism>
<keyword evidence="1" id="KW-0175">Coiled coil</keyword>
<evidence type="ECO:0000313" key="2">
    <source>
        <dbReference type="EMBL" id="SFV54211.1"/>
    </source>
</evidence>
<dbReference type="AlphaFoldDB" id="A0A1W1BL61"/>
<reference evidence="2" key="1">
    <citation type="submission" date="2016-10" db="EMBL/GenBank/DDBJ databases">
        <authorList>
            <person name="de Groot N.N."/>
        </authorList>
    </citation>
    <scope>NUCLEOTIDE SEQUENCE</scope>
</reference>
<name>A0A1W1BL61_9ZZZZ</name>
<dbReference type="Gene3D" id="1.20.5.1700">
    <property type="match status" value="1"/>
</dbReference>
<dbReference type="EMBL" id="FPHE01000052">
    <property type="protein sequence ID" value="SFV54211.1"/>
    <property type="molecule type" value="Genomic_DNA"/>
</dbReference>
<evidence type="ECO:0000256" key="1">
    <source>
        <dbReference type="SAM" id="Coils"/>
    </source>
</evidence>
<feature type="coiled-coil region" evidence="1">
    <location>
        <begin position="29"/>
        <end position="82"/>
    </location>
</feature>
<sequence>MKKILGISIVTATILMAGGDLANMDNVYDEGLRADIEALKAEVAELRTQKSQSKSENKDDNYKKLEKKIKRLNKKLNVVKAHDATDNIKWNVDFRTTLDNIEYTKADGTKSKNSSLFTNRLLLNMKYDAGDNVRFYGTLASNKAFGQTLTNADTSYSYFDWVTNENAHDANIRVKEAYWLYSNNTFFGQPIAWTASIGRRPSVDGLGANFREGNKRKSAIASTVNVEFDGASFRWNLDKVTPLTGSWFKLCMGRGLTSAKPRFAQNGDDYAKDDAYTNSNMIGAIFVPYDNGQYSLHTNYAKATHMIGFDQTDIPQLMAGNQVGFKDVGDLDLATVMFKADGIGDGINDFLDDTIFFASYSQSKTHPKASHTMLGSTASETGTSALVGLQMPCPITDDGRIGIEYNKGSKYWRSMTYGEDTAIGSKIATRGDAKEIYWIKPLTKSLSMSLRYTQIDYDYSGSNAFFGAEGTPMSMADAQAGGMNPVEKAKDFRVLFRYKY</sequence>
<protein>
    <recommendedName>
        <fullName evidence="3">DUF3373 domain-containing protein</fullName>
    </recommendedName>
</protein>
<proteinExistence type="predicted"/>